<dbReference type="InterPro" id="IPR001119">
    <property type="entry name" value="SLH_dom"/>
</dbReference>
<evidence type="ECO:0000259" key="6">
    <source>
        <dbReference type="PROSITE" id="PS51272"/>
    </source>
</evidence>
<protein>
    <submittedName>
        <fullName evidence="7">Hexosaminidase</fullName>
    </submittedName>
</protein>
<dbReference type="Gene3D" id="2.60.120.260">
    <property type="entry name" value="Galactose-binding domain-like"/>
    <property type="match status" value="2"/>
</dbReference>
<dbReference type="CDD" id="cd06564">
    <property type="entry name" value="GH20_DspB_LnbB-like"/>
    <property type="match status" value="1"/>
</dbReference>
<comment type="similarity">
    <text evidence="1">Belongs to the glycosyl hydrolase 20 family.</text>
</comment>
<dbReference type="InterPro" id="IPR052764">
    <property type="entry name" value="GH20_Enzymes"/>
</dbReference>
<dbReference type="Pfam" id="PF00728">
    <property type="entry name" value="Glyco_hydro_20"/>
    <property type="match status" value="1"/>
</dbReference>
<evidence type="ECO:0000256" key="2">
    <source>
        <dbReference type="ARBA" id="ARBA00022801"/>
    </source>
</evidence>
<dbReference type="Pfam" id="PF02838">
    <property type="entry name" value="Glyco_hydro_20b"/>
    <property type="match status" value="1"/>
</dbReference>
<dbReference type="InterPro" id="IPR029018">
    <property type="entry name" value="Hex-like_dom2"/>
</dbReference>
<dbReference type="InterPro" id="IPR046780">
    <property type="entry name" value="aBig_2"/>
</dbReference>
<feature type="domain" description="SLH" evidence="6">
    <location>
        <begin position="1387"/>
        <end position="1440"/>
    </location>
</feature>
<dbReference type="PANTHER" id="PTHR43678">
    <property type="entry name" value="PUTATIVE (AFU_ORTHOLOGUE AFUA_2G00640)-RELATED"/>
    <property type="match status" value="1"/>
</dbReference>
<sequence>MNNKKAFVMLFLVIAFMIGIVKSDKVVASSNNLALGQPTFASGNEVDWLVPENAVDGDPKTRWSSAAEDDQWFYVDLGEIKQVSRVVINWQTPANTYKILVSSDHENWSNVTVDDGILTAKGPGNEAIEFEQKEARYVKFQGVERRPVEGVLYGYSFFEFEVYEERDVLPEIMQEVKEAISIEKDQENVVLPSIREGYKLTLLGTDSLPVIDKEGNIHTPMVDVNVHLLLQIESESDPEHKLTDNLLVTVPGEHTQSGHLNAEPRVIPSLREWLGRTGDFVLTEASRIVVNPADQATLQQAAETTKQDLKDLTKLNLEIEYGAPRSGDIYLSIDTALSNLGVEGYILDIDEYASITSTDITGVFYGTRTILQILSHDAEHIRMPMGITRDYPKYENRGFMLDVARKFYTIDFLQDYVKLMSYYKMNRFQIHLNDDVGTPFANGKKAAFRLESERYPGLASQDGFYTKDELRELQRLGMAYGVNVVPEIDTPGHSGVFIDYDPSLGEGKQLDITRPETIAFVKGLFDEYIDGDNPTFIGPDVHIGMDEYFGSDKEAFRQYMDTLINHINGKGKHARVWGGLSQYDGNTPISNEATMDIWYEPYGSAKQAAELGYDIINVNTNLLYIVPQLYRNYLNYDYIYNKWEPIDWIENVLPYGHPKVKGGMFALWNDISVEKGVSMADSHRRILPSMQVLSEKMWSGTRSDNNFQLFLSESAQFGDPPNVNLAHKVDVKNQDNKVIEYSFENGFSDASGNGYDATDHNVELKEGIFGEGVKLNGGASYIQTPLRSLGFGWTLSMWIKPDVDNPSDAVLLESPDGQLKSNMGNSGKIGFTKENYTSVFDYKIPTDKWTHIVLTGDDAGTSIFINGGEYSATLKDGSKLETFVLPMEKIGSSTNAFKGVIDQVLVLNTKLDLHGNLALNKLAESSNPESASYTPDKAVDGKADTRWSSEWTDEAWFLVDLGESMEMDKVAITWQTAYGTKYKILVSEDKENWTNVTTTNNGIIDGKGGYEVINFNNTKARYVKFEGVERATIFGYSFEEFGVFSDKNKSGDKRALIDLITGIHDEKLKREKYSEQGWQGLQQALETAGATINQLSASKPVIDTALSALSKARDMLTIEDELALLKIKDGEVIKSNILLPKKGAYDTAISWSSSNPAYLNADGQLLKRPAAGQSDLSLVLTATFTKGEALLSKDFRVKIKAETGSPWYPSDTGPGSVTSPGTVPDAKDGKGSKDSKDGKGGKDGKDDKGTDTGQKGAGHDNSTTTLRDIAGHWAEGYINQAIQLGFVKGYNGGVFRPDKPISREEFVAMLVRALKLEGEGSPLSFKDAKDIQSWARPAIAQALQAGLVSGYEDQTFRPKAQISRSEMAAIIVRAMGISLSDVKELTFKDTAQIPQWAQPYVAAAYQAGVIQGRSEHIFAPEKLATRAEAIVMILRMLSVK</sequence>
<evidence type="ECO:0000256" key="4">
    <source>
        <dbReference type="SAM" id="MobiDB-lite"/>
    </source>
</evidence>
<gene>
    <name evidence="7" type="ORF">SAMN05661091_3493</name>
</gene>
<reference evidence="7 8" key="1">
    <citation type="submission" date="2017-04" db="EMBL/GenBank/DDBJ databases">
        <authorList>
            <person name="Afonso C.L."/>
            <person name="Miller P.J."/>
            <person name="Scott M.A."/>
            <person name="Spackman E."/>
            <person name="Goraichik I."/>
            <person name="Dimitrov K.M."/>
            <person name="Suarez D.L."/>
            <person name="Swayne D.E."/>
        </authorList>
    </citation>
    <scope>NUCLEOTIDE SEQUENCE [LARGE SCALE GENOMIC DNA]</scope>
    <source>
        <strain evidence="7 8">N3/975</strain>
    </source>
</reference>
<dbReference type="Pfam" id="PF00395">
    <property type="entry name" value="SLH"/>
    <property type="match status" value="3"/>
</dbReference>
<evidence type="ECO:0000313" key="8">
    <source>
        <dbReference type="Proteomes" id="UP000192940"/>
    </source>
</evidence>
<feature type="domain" description="F5/8 type C" evidence="5">
    <location>
        <begin position="906"/>
        <end position="1046"/>
    </location>
</feature>
<dbReference type="Pfam" id="PF13385">
    <property type="entry name" value="Laminin_G_3"/>
    <property type="match status" value="1"/>
</dbReference>
<dbReference type="SUPFAM" id="SSF51445">
    <property type="entry name" value="(Trans)glycosidases"/>
    <property type="match status" value="1"/>
</dbReference>
<dbReference type="InterPro" id="IPR015882">
    <property type="entry name" value="HEX_bac_N"/>
</dbReference>
<dbReference type="GO" id="GO:0004563">
    <property type="term" value="F:beta-N-acetylhexosaminidase activity"/>
    <property type="evidence" value="ECO:0007669"/>
    <property type="project" value="InterPro"/>
</dbReference>
<dbReference type="SUPFAM" id="SSF49899">
    <property type="entry name" value="Concanavalin A-like lectins/glucanases"/>
    <property type="match status" value="1"/>
</dbReference>
<feature type="domain" description="F5/8 type C" evidence="5">
    <location>
        <begin position="21"/>
        <end position="165"/>
    </location>
</feature>
<feature type="domain" description="SLH" evidence="6">
    <location>
        <begin position="1261"/>
        <end position="1324"/>
    </location>
</feature>
<dbReference type="RefSeq" id="WP_208914342.1">
    <property type="nucleotide sequence ID" value="NZ_LT840184.1"/>
</dbReference>
<accession>A0A1X7HHF4</accession>
<evidence type="ECO:0000313" key="7">
    <source>
        <dbReference type="EMBL" id="SMF86757.1"/>
    </source>
</evidence>
<dbReference type="Gene3D" id="1.20.1270.70">
    <property type="entry name" value="Designed single chain three-helix bundle"/>
    <property type="match status" value="1"/>
</dbReference>
<dbReference type="InterPro" id="IPR015883">
    <property type="entry name" value="Glyco_hydro_20_cat"/>
</dbReference>
<dbReference type="EMBL" id="LT840184">
    <property type="protein sequence ID" value="SMF86757.1"/>
    <property type="molecule type" value="Genomic_DNA"/>
</dbReference>
<dbReference type="InterPro" id="IPR017853">
    <property type="entry name" value="GH"/>
</dbReference>
<dbReference type="PRINTS" id="PR00738">
    <property type="entry name" value="GLHYDRLASE20"/>
</dbReference>
<dbReference type="Proteomes" id="UP000192940">
    <property type="component" value="Chromosome I"/>
</dbReference>
<proteinExistence type="inferred from homology"/>
<dbReference type="PROSITE" id="PS50022">
    <property type="entry name" value="FA58C_3"/>
    <property type="match status" value="2"/>
</dbReference>
<dbReference type="InterPro" id="IPR025705">
    <property type="entry name" value="Beta_hexosaminidase_sua/sub"/>
</dbReference>
<keyword evidence="3" id="KW-0326">Glycosidase</keyword>
<evidence type="ECO:0000259" key="5">
    <source>
        <dbReference type="PROSITE" id="PS50022"/>
    </source>
</evidence>
<dbReference type="InterPro" id="IPR000421">
    <property type="entry name" value="FA58C"/>
</dbReference>
<dbReference type="InterPro" id="IPR008979">
    <property type="entry name" value="Galactose-bd-like_sf"/>
</dbReference>
<dbReference type="InterPro" id="IPR013320">
    <property type="entry name" value="ConA-like_dom_sf"/>
</dbReference>
<dbReference type="Gene3D" id="3.20.20.80">
    <property type="entry name" value="Glycosidases"/>
    <property type="match status" value="1"/>
</dbReference>
<dbReference type="Gene3D" id="3.30.379.10">
    <property type="entry name" value="Chitobiase/beta-hexosaminidase domain 2-like"/>
    <property type="match status" value="1"/>
</dbReference>
<feature type="domain" description="SLH" evidence="6">
    <location>
        <begin position="1325"/>
        <end position="1385"/>
    </location>
</feature>
<feature type="region of interest" description="Disordered" evidence="4">
    <location>
        <begin position="1203"/>
        <end position="1264"/>
    </location>
</feature>
<dbReference type="Pfam" id="PF20578">
    <property type="entry name" value="aBig_2"/>
    <property type="match status" value="1"/>
</dbReference>
<dbReference type="SUPFAM" id="SSF49785">
    <property type="entry name" value="Galactose-binding domain-like"/>
    <property type="match status" value="2"/>
</dbReference>
<dbReference type="PANTHER" id="PTHR43678:SF1">
    <property type="entry name" value="BETA-N-ACETYLHEXOSAMINIDASE"/>
    <property type="match status" value="1"/>
</dbReference>
<dbReference type="STRING" id="1313296.SAMN05661091_3493"/>
<organism evidence="7 8">
    <name type="scientific">Paenibacillus uliginis N3/975</name>
    <dbReference type="NCBI Taxonomy" id="1313296"/>
    <lineage>
        <taxon>Bacteria</taxon>
        <taxon>Bacillati</taxon>
        <taxon>Bacillota</taxon>
        <taxon>Bacilli</taxon>
        <taxon>Bacillales</taxon>
        <taxon>Paenibacillaceae</taxon>
        <taxon>Paenibacillus</taxon>
    </lineage>
</organism>
<dbReference type="Pfam" id="PF00754">
    <property type="entry name" value="F5_F8_type_C"/>
    <property type="match status" value="2"/>
</dbReference>
<keyword evidence="2" id="KW-0378">Hydrolase</keyword>
<dbReference type="Gene3D" id="2.60.120.200">
    <property type="match status" value="1"/>
</dbReference>
<dbReference type="PROSITE" id="PS51272">
    <property type="entry name" value="SLH"/>
    <property type="match status" value="3"/>
</dbReference>
<dbReference type="GO" id="GO:0005975">
    <property type="term" value="P:carbohydrate metabolic process"/>
    <property type="evidence" value="ECO:0007669"/>
    <property type="project" value="InterPro"/>
</dbReference>
<feature type="compositionally biased region" description="Basic and acidic residues" evidence="4">
    <location>
        <begin position="1225"/>
        <end position="1250"/>
    </location>
</feature>
<name>A0A1X7HHF4_9BACL</name>
<evidence type="ECO:0000256" key="3">
    <source>
        <dbReference type="ARBA" id="ARBA00023295"/>
    </source>
</evidence>
<keyword evidence="8" id="KW-1185">Reference proteome</keyword>
<dbReference type="SUPFAM" id="SSF55545">
    <property type="entry name" value="beta-N-acetylhexosaminidase-like domain"/>
    <property type="match status" value="1"/>
</dbReference>
<evidence type="ECO:0000256" key="1">
    <source>
        <dbReference type="ARBA" id="ARBA00006285"/>
    </source>
</evidence>